<dbReference type="CDD" id="cd07012">
    <property type="entry name" value="PBP2_Bug_TTT"/>
    <property type="match status" value="1"/>
</dbReference>
<organism evidence="3 4">
    <name type="scientific">Verminephrobacter aporrectodeae subsp. tuberculatae</name>
    <dbReference type="NCBI Taxonomy" id="1110392"/>
    <lineage>
        <taxon>Bacteria</taxon>
        <taxon>Pseudomonadati</taxon>
        <taxon>Pseudomonadota</taxon>
        <taxon>Betaproteobacteria</taxon>
        <taxon>Burkholderiales</taxon>
        <taxon>Comamonadaceae</taxon>
        <taxon>Verminephrobacter</taxon>
    </lineage>
</organism>
<proteinExistence type="inferred from homology"/>
<dbReference type="Pfam" id="PF03401">
    <property type="entry name" value="TctC"/>
    <property type="match status" value="1"/>
</dbReference>
<keyword evidence="2" id="KW-0732">Signal</keyword>
<feature type="signal peptide" evidence="2">
    <location>
        <begin position="1"/>
        <end position="21"/>
    </location>
</feature>
<dbReference type="Gene3D" id="3.40.190.10">
    <property type="entry name" value="Periplasmic binding protein-like II"/>
    <property type="match status" value="1"/>
</dbReference>
<dbReference type="PANTHER" id="PTHR42928:SF5">
    <property type="entry name" value="BLR1237 PROTEIN"/>
    <property type="match status" value="1"/>
</dbReference>
<dbReference type="PIRSF" id="PIRSF017082">
    <property type="entry name" value="YflP"/>
    <property type="match status" value="1"/>
</dbReference>
<keyword evidence="4" id="KW-1185">Reference proteome</keyword>
<accession>A0ABT3KYT3</accession>
<dbReference type="RefSeq" id="WP_265259475.1">
    <property type="nucleotide sequence ID" value="NZ_QZCV01000004.1"/>
</dbReference>
<dbReference type="PANTHER" id="PTHR42928">
    <property type="entry name" value="TRICARBOXYLATE-BINDING PROTEIN"/>
    <property type="match status" value="1"/>
</dbReference>
<dbReference type="Gene3D" id="3.40.190.150">
    <property type="entry name" value="Bordetella uptake gene, domain 1"/>
    <property type="match status" value="1"/>
</dbReference>
<dbReference type="Proteomes" id="UP001208935">
    <property type="component" value="Unassembled WGS sequence"/>
</dbReference>
<evidence type="ECO:0000256" key="2">
    <source>
        <dbReference type="SAM" id="SignalP"/>
    </source>
</evidence>
<evidence type="ECO:0000256" key="1">
    <source>
        <dbReference type="ARBA" id="ARBA00006987"/>
    </source>
</evidence>
<protein>
    <submittedName>
        <fullName evidence="3">Tripartite tricarboxylate transporter substrate binding protein</fullName>
    </submittedName>
</protein>
<reference evidence="4" key="1">
    <citation type="submission" date="2023-07" db="EMBL/GenBank/DDBJ databases">
        <title>Verminephrobacter genomes.</title>
        <authorList>
            <person name="Lund M.B."/>
        </authorList>
    </citation>
    <scope>NUCLEOTIDE SEQUENCE [LARGE SCALE GENOMIC DNA]</scope>
    <source>
        <strain evidence="4">AtM5-05</strain>
    </source>
</reference>
<evidence type="ECO:0000313" key="4">
    <source>
        <dbReference type="Proteomes" id="UP001208935"/>
    </source>
</evidence>
<evidence type="ECO:0000313" key="3">
    <source>
        <dbReference type="EMBL" id="MCW5323506.1"/>
    </source>
</evidence>
<dbReference type="InterPro" id="IPR042100">
    <property type="entry name" value="Bug_dom1"/>
</dbReference>
<feature type="chain" id="PRO_5046153991" evidence="2">
    <location>
        <begin position="22"/>
        <end position="326"/>
    </location>
</feature>
<comment type="caution">
    <text evidence="3">The sequence shown here is derived from an EMBL/GenBank/DDBJ whole genome shotgun (WGS) entry which is preliminary data.</text>
</comment>
<dbReference type="SUPFAM" id="SSF53850">
    <property type="entry name" value="Periplasmic binding protein-like II"/>
    <property type="match status" value="1"/>
</dbReference>
<gene>
    <name evidence="3" type="ORF">D5039_20875</name>
</gene>
<name>A0ABT3KYT3_9BURK</name>
<comment type="similarity">
    <text evidence="1">Belongs to the UPF0065 (bug) family.</text>
</comment>
<sequence>MQGRIASFLLLIGLVALTSHAGHAQDYPVRPIKLIVHTTPGSSSDVTARLVAQDMGRRLGQQMVVDNRAGAGGSIGVDVVAKAPADGYTLLVGASSVMVMLPAVSKRKLPYDADADFAPIGRIGVSPFLLVVNSQSGIKSLDELLASAKANPEKISYASAGPGTNPHMLGEMLSLLSGSPLRHVPYKGPGPAQVDLLGGSVDMQFDTPSATQALIRAGKLRALAVTDTTRLAALPEVPTVGELGYPQLQLLGWTALYAPRATPPAVLAKLQHTLKETLQSPQVRAKLQAMGDTETDALIGDALLQEQRKSRARWRKLAQDRGIALD</sequence>
<dbReference type="EMBL" id="QZCW01000005">
    <property type="protein sequence ID" value="MCW5323506.1"/>
    <property type="molecule type" value="Genomic_DNA"/>
</dbReference>
<dbReference type="InterPro" id="IPR005064">
    <property type="entry name" value="BUG"/>
</dbReference>